<organism evidence="3 4">
    <name type="scientific">Tissierella pigra</name>
    <dbReference type="NCBI Taxonomy" id="2607614"/>
    <lineage>
        <taxon>Bacteria</taxon>
        <taxon>Bacillati</taxon>
        <taxon>Bacillota</taxon>
        <taxon>Tissierellia</taxon>
        <taxon>Tissierellales</taxon>
        <taxon>Tissierellaceae</taxon>
        <taxon>Tissierella</taxon>
    </lineage>
</organism>
<dbReference type="InterPro" id="IPR025874">
    <property type="entry name" value="DZR"/>
</dbReference>
<dbReference type="RefSeq" id="WP_154440139.1">
    <property type="nucleotide sequence ID" value="NZ_JAHLPJ010000001.1"/>
</dbReference>
<reference evidence="3 4" key="1">
    <citation type="submission" date="2019-09" db="EMBL/GenBank/DDBJ databases">
        <title>In-depth cultivation of the pig gut microbiome towards novel bacterial diversity and tailored functional studies.</title>
        <authorList>
            <person name="Wylensek D."/>
            <person name="Hitch T.C.A."/>
            <person name="Clavel T."/>
        </authorList>
    </citation>
    <scope>NUCLEOTIDE SEQUENCE [LARGE SCALE GENOMIC DNA]</scope>
    <source>
        <strain evidence="3 4">WCA3-693-APC-4?</strain>
    </source>
</reference>
<dbReference type="Proteomes" id="UP000469523">
    <property type="component" value="Unassembled WGS sequence"/>
</dbReference>
<keyword evidence="4" id="KW-1185">Reference proteome</keyword>
<keyword evidence="1" id="KW-1133">Transmembrane helix</keyword>
<feature type="transmembrane region" description="Helical" evidence="1">
    <location>
        <begin position="277"/>
        <end position="296"/>
    </location>
</feature>
<accession>A0A6N7XI85</accession>
<evidence type="ECO:0000313" key="4">
    <source>
        <dbReference type="Proteomes" id="UP000469523"/>
    </source>
</evidence>
<evidence type="ECO:0000313" key="3">
    <source>
        <dbReference type="EMBL" id="MSU01739.1"/>
    </source>
</evidence>
<keyword evidence="1" id="KW-0812">Transmembrane</keyword>
<dbReference type="AlphaFoldDB" id="A0A6N7XI85"/>
<evidence type="ECO:0000256" key="1">
    <source>
        <dbReference type="SAM" id="Phobius"/>
    </source>
</evidence>
<feature type="transmembrane region" description="Helical" evidence="1">
    <location>
        <begin position="12"/>
        <end position="38"/>
    </location>
</feature>
<comment type="caution">
    <text evidence="3">The sequence shown here is derived from an EMBL/GenBank/DDBJ whole genome shotgun (WGS) entry which is preliminary data.</text>
</comment>
<evidence type="ECO:0000259" key="2">
    <source>
        <dbReference type="Pfam" id="PF12773"/>
    </source>
</evidence>
<feature type="domain" description="DZANK-type" evidence="2">
    <location>
        <begin position="180"/>
        <end position="227"/>
    </location>
</feature>
<keyword evidence="1" id="KW-0472">Membrane</keyword>
<proteinExistence type="predicted"/>
<feature type="transmembrane region" description="Helical" evidence="1">
    <location>
        <begin position="308"/>
        <end position="327"/>
    </location>
</feature>
<dbReference type="EMBL" id="VUNQ01000018">
    <property type="protein sequence ID" value="MSU01739.1"/>
    <property type="molecule type" value="Genomic_DNA"/>
</dbReference>
<sequence>MAKNKKSKNIPLPILILICAALVFAMYSSLSTLVLAIWGDTVMGTVDSYESRLDDTNAEPNRSRTVSKGYWFIANGKEYRGYVIYSSDEAWPSLDEGETRSERIRYLDLFPYVNKPAMLSEFDEMGEFAIIYHILAPIGHLLLLLLVIRTARAGKKKKKEARKPDTPQIIQIRSDINMFCHNCGNKLPEGAAFCGGCGAKIQASAPKVCTACGMELPDGVEFCIGCGKAVSRTGPEAEIPTQGTPSPPIQGGTGLVGFSDRCHSPEILAAAEKNKKFSIGCMWILVFVPLMGFPVAGLLMDDFPFGEALVIGVGIALIMLVVNLLALQRTKKPMWEGVVVNKYSKEKSEHRGGEDDNWRTYTEYTTVINTDAGKKKTIVEKDSGRHMYDYLSVGDRVRFHPKFGTYEKYDKSKDRIIYCNLCSMMNPIQNDRCKRCNNLLFK</sequence>
<protein>
    <submittedName>
        <fullName evidence="3">Zinc ribbon domain-containing protein</fullName>
    </submittedName>
</protein>
<name>A0A6N7XI85_9FIRM</name>
<dbReference type="Pfam" id="PF12773">
    <property type="entry name" value="DZR"/>
    <property type="match status" value="1"/>
</dbReference>
<feature type="transmembrane region" description="Helical" evidence="1">
    <location>
        <begin position="128"/>
        <end position="148"/>
    </location>
</feature>
<gene>
    <name evidence="3" type="ORF">FYJ83_09700</name>
</gene>